<dbReference type="InterPro" id="IPR023780">
    <property type="entry name" value="Chromo_domain"/>
</dbReference>
<evidence type="ECO:0000259" key="4">
    <source>
        <dbReference type="PROSITE" id="PS50013"/>
    </source>
</evidence>
<keyword evidence="2" id="KW-0539">Nucleus</keyword>
<dbReference type="InterPro" id="IPR051219">
    <property type="entry name" value="Heterochromatin_chromo-domain"/>
</dbReference>
<dbReference type="Gene3D" id="2.40.50.40">
    <property type="match status" value="1"/>
</dbReference>
<feature type="compositionally biased region" description="Acidic residues" evidence="3">
    <location>
        <begin position="232"/>
        <end position="260"/>
    </location>
</feature>
<proteinExistence type="predicted"/>
<feature type="region of interest" description="Disordered" evidence="3">
    <location>
        <begin position="6"/>
        <end position="94"/>
    </location>
</feature>
<protein>
    <submittedName>
        <fullName evidence="5">Chromobox protein 6</fullName>
    </submittedName>
</protein>
<evidence type="ECO:0000256" key="1">
    <source>
        <dbReference type="ARBA" id="ARBA00004123"/>
    </source>
</evidence>
<dbReference type="SMART" id="SM00298">
    <property type="entry name" value="CHROMO"/>
    <property type="match status" value="1"/>
</dbReference>
<feature type="region of interest" description="Disordered" evidence="3">
    <location>
        <begin position="190"/>
        <end position="260"/>
    </location>
</feature>
<evidence type="ECO:0000313" key="5">
    <source>
        <dbReference type="EMBL" id="ODM92400.1"/>
    </source>
</evidence>
<feature type="compositionally biased region" description="Basic residues" evidence="3">
    <location>
        <begin position="190"/>
        <end position="206"/>
    </location>
</feature>
<evidence type="ECO:0000256" key="2">
    <source>
        <dbReference type="ARBA" id="ARBA00023242"/>
    </source>
</evidence>
<dbReference type="CDD" id="cd00024">
    <property type="entry name" value="CD_CSD"/>
    <property type="match status" value="1"/>
</dbReference>
<dbReference type="AlphaFoldDB" id="A0A1D2MHC5"/>
<dbReference type="STRING" id="48709.A0A1D2MHC5"/>
<feature type="compositionally biased region" description="Basic residues" evidence="3">
    <location>
        <begin position="67"/>
        <end position="86"/>
    </location>
</feature>
<dbReference type="Proteomes" id="UP000094527">
    <property type="component" value="Unassembled WGS sequence"/>
</dbReference>
<gene>
    <name evidence="5" type="ORF">Ocin01_14279</name>
</gene>
<dbReference type="SUPFAM" id="SSF54160">
    <property type="entry name" value="Chromo domain-like"/>
    <property type="match status" value="1"/>
</dbReference>
<organism evidence="5 6">
    <name type="scientific">Orchesella cincta</name>
    <name type="common">Springtail</name>
    <name type="synonym">Podura cincta</name>
    <dbReference type="NCBI Taxonomy" id="48709"/>
    <lineage>
        <taxon>Eukaryota</taxon>
        <taxon>Metazoa</taxon>
        <taxon>Ecdysozoa</taxon>
        <taxon>Arthropoda</taxon>
        <taxon>Hexapoda</taxon>
        <taxon>Collembola</taxon>
        <taxon>Entomobryomorpha</taxon>
        <taxon>Entomobryoidea</taxon>
        <taxon>Orchesellidae</taxon>
        <taxon>Orchesellinae</taxon>
        <taxon>Orchesella</taxon>
    </lineage>
</organism>
<dbReference type="EMBL" id="LJIJ01001241">
    <property type="protein sequence ID" value="ODM92400.1"/>
    <property type="molecule type" value="Genomic_DNA"/>
</dbReference>
<dbReference type="InterPro" id="IPR000953">
    <property type="entry name" value="Chromo/chromo_shadow_dom"/>
</dbReference>
<accession>A0A1D2MHC5</accession>
<sequence>MCCNIQTFSLTGEDDTEDSVTRSAETSRAPDGKGGDSEDVEVDGEGTSRSIAIPGPSKPRASATNQKARKRTGQGRKAGGKKRKVTKSTARMRSNASVRMKIKTIESKKLSMDEMKNEDHPGHVVNAAGENLYNVERILKKSVAKGVVWYRIKWEGCDKTKNCWKRAENLGNCSVVAEFELNEERKKLAKLARRGKGKKGKSRPSSKRTSPPNQPAASDKSEPQPPFVADPNDPDPNDPDPNDPDPNDPDPNNDPDLPIDEANENAEAAELEQETNIIMGRTFNTLFEFKGEEGTLFRREWNQNEVPVSVVGSTIVDGTIVYLVRIRNHDADGPVGKPLDFSDCVMVLPTISLLNFNNKLMEYYEHRLGPNGLGLPIIAAAKEEILRRCAMMQ</sequence>
<dbReference type="PROSITE" id="PS50013">
    <property type="entry name" value="CHROMO_2"/>
    <property type="match status" value="1"/>
</dbReference>
<name>A0A1D2MHC5_ORCCI</name>
<reference evidence="5 6" key="1">
    <citation type="journal article" date="2016" name="Genome Biol. Evol.">
        <title>Gene Family Evolution Reflects Adaptation to Soil Environmental Stressors in the Genome of the Collembolan Orchesella cincta.</title>
        <authorList>
            <person name="Faddeeva-Vakhrusheva A."/>
            <person name="Derks M.F."/>
            <person name="Anvar S.Y."/>
            <person name="Agamennone V."/>
            <person name="Suring W."/>
            <person name="Smit S."/>
            <person name="van Straalen N.M."/>
            <person name="Roelofs D."/>
        </authorList>
    </citation>
    <scope>NUCLEOTIDE SEQUENCE [LARGE SCALE GENOMIC DNA]</scope>
    <source>
        <tissue evidence="5">Mixed pool</tissue>
    </source>
</reference>
<evidence type="ECO:0000256" key="3">
    <source>
        <dbReference type="SAM" id="MobiDB-lite"/>
    </source>
</evidence>
<dbReference type="InterPro" id="IPR016197">
    <property type="entry name" value="Chromo-like_dom_sf"/>
</dbReference>
<comment type="caution">
    <text evidence="5">The sequence shown here is derived from an EMBL/GenBank/DDBJ whole genome shotgun (WGS) entry which is preliminary data.</text>
</comment>
<comment type="subcellular location">
    <subcellularLocation>
        <location evidence="1">Nucleus</location>
    </subcellularLocation>
</comment>
<keyword evidence="6" id="KW-1185">Reference proteome</keyword>
<dbReference type="GO" id="GO:0005694">
    <property type="term" value="C:chromosome"/>
    <property type="evidence" value="ECO:0007669"/>
    <property type="project" value="UniProtKB-ARBA"/>
</dbReference>
<dbReference type="PANTHER" id="PTHR22812">
    <property type="entry name" value="CHROMOBOX PROTEIN"/>
    <property type="match status" value="1"/>
</dbReference>
<dbReference type="Pfam" id="PF00385">
    <property type="entry name" value="Chromo"/>
    <property type="match status" value="1"/>
</dbReference>
<dbReference type="GO" id="GO:0005634">
    <property type="term" value="C:nucleus"/>
    <property type="evidence" value="ECO:0007669"/>
    <property type="project" value="UniProtKB-SubCell"/>
</dbReference>
<feature type="domain" description="Chromo" evidence="4">
    <location>
        <begin position="133"/>
        <end position="180"/>
    </location>
</feature>
<evidence type="ECO:0000313" key="6">
    <source>
        <dbReference type="Proteomes" id="UP000094527"/>
    </source>
</evidence>